<dbReference type="Proteomes" id="UP000422736">
    <property type="component" value="Chromosome 7"/>
</dbReference>
<gene>
    <name evidence="1" type="primary">ULA1</name>
    <name evidence="1" type="ORF">FIM1_4758</name>
</gene>
<dbReference type="PANTHER" id="PTHR10953">
    <property type="entry name" value="UBIQUITIN-ACTIVATING ENZYME E1"/>
    <property type="match status" value="1"/>
</dbReference>
<dbReference type="Gene3D" id="3.40.50.720">
    <property type="entry name" value="NAD(P)-binding Rossmann-like Domain"/>
    <property type="match status" value="2"/>
</dbReference>
<evidence type="ECO:0000313" key="2">
    <source>
        <dbReference type="Proteomes" id="UP000422736"/>
    </source>
</evidence>
<proteinExistence type="predicted"/>
<organism evidence="1 2">
    <name type="scientific">Kluyveromyces marxianus</name>
    <name type="common">Yeast</name>
    <name type="synonym">Candida kefyr</name>
    <dbReference type="NCBI Taxonomy" id="4911"/>
    <lineage>
        <taxon>Eukaryota</taxon>
        <taxon>Fungi</taxon>
        <taxon>Dikarya</taxon>
        <taxon>Ascomycota</taxon>
        <taxon>Saccharomycotina</taxon>
        <taxon>Saccharomycetes</taxon>
        <taxon>Saccharomycetales</taxon>
        <taxon>Saccharomycetaceae</taxon>
        <taxon>Kluyveromyces</taxon>
    </lineage>
</organism>
<dbReference type="EMBL" id="CP015061">
    <property type="protein sequence ID" value="QGN18430.1"/>
    <property type="molecule type" value="Genomic_DNA"/>
</dbReference>
<dbReference type="PANTHER" id="PTHR10953:SF29">
    <property type="entry name" value="NEDD8-ACTIVATING ENZYME E1 REGULATORY SUBUNIT"/>
    <property type="match status" value="1"/>
</dbReference>
<accession>A0ABX6F3S0</accession>
<keyword evidence="2" id="KW-1185">Reference proteome</keyword>
<dbReference type="InterPro" id="IPR035985">
    <property type="entry name" value="Ubiquitin-activating_enz"/>
</dbReference>
<dbReference type="InterPro" id="IPR045886">
    <property type="entry name" value="ThiF/MoeB/HesA"/>
</dbReference>
<reference evidence="1 2" key="1">
    <citation type="submission" date="2016-03" db="EMBL/GenBank/DDBJ databases">
        <title>How can Kluyveromyces marxianus grow so fast - potential evolutionary course in Saccharomyces Complex revealed by comparative genomics.</title>
        <authorList>
            <person name="Mo W."/>
            <person name="Lu W."/>
            <person name="Yang X."/>
            <person name="Qi J."/>
            <person name="Lv H."/>
        </authorList>
    </citation>
    <scope>NUCLEOTIDE SEQUENCE [LARGE SCALE GENOMIC DNA]</scope>
    <source>
        <strain evidence="1 2">FIM1</strain>
    </source>
</reference>
<sequence length="455" mass="51854">MHQNSDKKQNNSVGILDRYDRQLMIWGESGQEILSNSHVCVLHYKLDLMVVECLKSMVLMGIGKITLIGEFGLEKLALFDIEGLQSMNPHVQLDIQDHTGDDCNYEDIPGFRTPHFWAPFDAVIGISAGGPLFQCINELWLKWEHCLPTLILSYALDAYGYVRLIGNEPSCVINSHAHSNPDLRLTCMWPELEKYHESFQFDKLSQHELSAVPYSVLLSTVSKELRKSKIALNRNSVKAALIRLHDKYMSGSFNDDVNFIEADRYSFLLFNESNPFPDNLTKILQIIHSEPKSIINKWVYHFVQSVEKFYTLNGCLPVRSSIPDMECSTLMFNEQKAIYARKSAQDVAELMEILSPHSIPEYFVRYLLQNLRTLDVVKLSSITRKDVKEQSARMTDLLIHQKNHLYAADPNPAISAILGSLTAQECVKLLTHQFVPLQNTLIYDGLSNTTEIISI</sequence>
<protein>
    <submittedName>
        <fullName evidence="1">NEDD8-activating enzyme E1 regulatory subunit</fullName>
    </submittedName>
</protein>
<name>A0ABX6F3S0_KLUMA</name>
<evidence type="ECO:0000313" key="1">
    <source>
        <dbReference type="EMBL" id="QGN18430.1"/>
    </source>
</evidence>
<dbReference type="SUPFAM" id="SSF69572">
    <property type="entry name" value="Activating enzymes of the ubiquitin-like proteins"/>
    <property type="match status" value="1"/>
</dbReference>